<sequence length="65" mass="7630">MKNKYKLALFMVIRNSMVMPQGIKLGKTDKEINEMSYETMCSVLTMIDYNKAEKIYEEGKSERNN</sequence>
<accession>A0A8S5PFJ3</accession>
<name>A0A8S5PFJ3_9CAUD</name>
<protein>
    <submittedName>
        <fullName evidence="1">Uncharacterized protein</fullName>
    </submittedName>
</protein>
<evidence type="ECO:0000313" key="1">
    <source>
        <dbReference type="EMBL" id="DAE05432.1"/>
    </source>
</evidence>
<organism evidence="1">
    <name type="scientific">Siphoviridae sp. ctMkg9</name>
    <dbReference type="NCBI Taxonomy" id="2825463"/>
    <lineage>
        <taxon>Viruses</taxon>
        <taxon>Duplodnaviria</taxon>
        <taxon>Heunggongvirae</taxon>
        <taxon>Uroviricota</taxon>
        <taxon>Caudoviricetes</taxon>
    </lineage>
</organism>
<reference evidence="1" key="1">
    <citation type="journal article" date="2021" name="Proc. Natl. Acad. Sci. U.S.A.">
        <title>A Catalog of Tens of Thousands of Viruses from Human Metagenomes Reveals Hidden Associations with Chronic Diseases.</title>
        <authorList>
            <person name="Tisza M.J."/>
            <person name="Buck C.B."/>
        </authorList>
    </citation>
    <scope>NUCLEOTIDE SEQUENCE</scope>
    <source>
        <strain evidence="1">CtMkg9</strain>
    </source>
</reference>
<proteinExistence type="predicted"/>
<dbReference type="EMBL" id="BK015410">
    <property type="protein sequence ID" value="DAE05432.1"/>
    <property type="molecule type" value="Genomic_DNA"/>
</dbReference>